<evidence type="ECO:0000256" key="5">
    <source>
        <dbReference type="ARBA" id="ARBA00022989"/>
    </source>
</evidence>
<dbReference type="Gene3D" id="3.10.20.310">
    <property type="entry name" value="membrane protein fhac"/>
    <property type="match status" value="1"/>
</dbReference>
<evidence type="ECO:0000313" key="11">
    <source>
        <dbReference type="EMBL" id="KIL47631.1"/>
    </source>
</evidence>
<name>A0A0C2VT66_9BACL</name>
<evidence type="ECO:0000256" key="3">
    <source>
        <dbReference type="ARBA" id="ARBA00022618"/>
    </source>
</evidence>
<comment type="function">
    <text evidence="8">Cell division protein that may be involved in stabilizing or promoting the assembly of the division complex.</text>
</comment>
<reference evidence="11 12" key="1">
    <citation type="submission" date="2015-01" db="EMBL/GenBank/DDBJ databases">
        <title>Jeotgalibacillus campisalis genome sequencing.</title>
        <authorList>
            <person name="Goh K.M."/>
            <person name="Chan K.-G."/>
            <person name="Yaakop A.S."/>
            <person name="Ee R."/>
            <person name="Gan H.M."/>
            <person name="Chan C.S."/>
        </authorList>
    </citation>
    <scope>NUCLEOTIDE SEQUENCE [LARGE SCALE GENOMIC DNA]</scope>
    <source>
        <strain evidence="11 12">SF-57</strain>
    </source>
</reference>
<dbReference type="Gene3D" id="3.40.50.10960">
    <property type="match status" value="1"/>
</dbReference>
<evidence type="ECO:0000256" key="6">
    <source>
        <dbReference type="ARBA" id="ARBA00023136"/>
    </source>
</evidence>
<dbReference type="RefSeq" id="WP_041057316.1">
    <property type="nucleotide sequence ID" value="NZ_JXRR01000014.1"/>
</dbReference>
<organism evidence="11 12">
    <name type="scientific">Jeotgalibacillus campisalis</name>
    <dbReference type="NCBI Taxonomy" id="220754"/>
    <lineage>
        <taxon>Bacteria</taxon>
        <taxon>Bacillati</taxon>
        <taxon>Bacillota</taxon>
        <taxon>Bacilli</taxon>
        <taxon>Bacillales</taxon>
        <taxon>Caryophanaceae</taxon>
        <taxon>Jeotgalibacillus</taxon>
    </lineage>
</organism>
<comment type="subcellular location">
    <subcellularLocation>
        <location evidence="8">Cell membrane</location>
        <topology evidence="8">Single-pass type II membrane protein</topology>
    </subcellularLocation>
    <subcellularLocation>
        <location evidence="1">Membrane</location>
    </subcellularLocation>
    <text evidence="8">Localizes to the division septum.</text>
</comment>
<evidence type="ECO:0000256" key="1">
    <source>
        <dbReference type="ARBA" id="ARBA00004370"/>
    </source>
</evidence>
<keyword evidence="3 8" id="KW-0132">Cell division</keyword>
<dbReference type="InterPro" id="IPR050487">
    <property type="entry name" value="FtsQ_DivIB"/>
</dbReference>
<dbReference type="GO" id="GO:0043093">
    <property type="term" value="P:FtsZ-dependent cytokinesis"/>
    <property type="evidence" value="ECO:0007669"/>
    <property type="project" value="UniProtKB-UniRule"/>
</dbReference>
<feature type="domain" description="POTRA" evidence="10">
    <location>
        <begin position="50"/>
        <end position="118"/>
    </location>
</feature>
<evidence type="ECO:0000256" key="9">
    <source>
        <dbReference type="SAM" id="MobiDB-lite"/>
    </source>
</evidence>
<dbReference type="PROSITE" id="PS51779">
    <property type="entry name" value="POTRA"/>
    <property type="match status" value="1"/>
</dbReference>
<evidence type="ECO:0000259" key="10">
    <source>
        <dbReference type="PROSITE" id="PS51779"/>
    </source>
</evidence>
<dbReference type="InterPro" id="IPR013685">
    <property type="entry name" value="POTRA_FtsQ_type"/>
</dbReference>
<feature type="compositionally biased region" description="Acidic residues" evidence="9">
    <location>
        <begin position="250"/>
        <end position="269"/>
    </location>
</feature>
<dbReference type="Pfam" id="PF08478">
    <property type="entry name" value="POTRA_1"/>
    <property type="match status" value="1"/>
</dbReference>
<keyword evidence="12" id="KW-1185">Reference proteome</keyword>
<dbReference type="AlphaFoldDB" id="A0A0C2VT66"/>
<dbReference type="PANTHER" id="PTHR37820">
    <property type="entry name" value="CELL DIVISION PROTEIN DIVIB"/>
    <property type="match status" value="1"/>
</dbReference>
<dbReference type="OrthoDB" id="1819027at2"/>
<feature type="transmembrane region" description="Helical" evidence="8">
    <location>
        <begin position="28"/>
        <end position="45"/>
    </location>
</feature>
<dbReference type="HAMAP" id="MF_00912">
    <property type="entry name" value="DivIB"/>
    <property type="match status" value="1"/>
</dbReference>
<comment type="caution">
    <text evidence="11">The sequence shown here is derived from an EMBL/GenBank/DDBJ whole genome shotgun (WGS) entry which is preliminary data.</text>
</comment>
<dbReference type="Pfam" id="PF03799">
    <property type="entry name" value="FtsQ_DivIB_C"/>
    <property type="match status" value="1"/>
</dbReference>
<keyword evidence="4 8" id="KW-0812">Transmembrane</keyword>
<feature type="region of interest" description="Disordered" evidence="9">
    <location>
        <begin position="248"/>
        <end position="269"/>
    </location>
</feature>
<evidence type="ECO:0000256" key="7">
    <source>
        <dbReference type="ARBA" id="ARBA00023306"/>
    </source>
</evidence>
<dbReference type="InterPro" id="IPR034746">
    <property type="entry name" value="POTRA"/>
</dbReference>
<dbReference type="EMBL" id="JXRR01000014">
    <property type="protein sequence ID" value="KIL47631.1"/>
    <property type="molecule type" value="Genomic_DNA"/>
</dbReference>
<evidence type="ECO:0000256" key="2">
    <source>
        <dbReference type="ARBA" id="ARBA00022475"/>
    </source>
</evidence>
<protein>
    <recommendedName>
        <fullName evidence="8">Cell division protein DivIB</fullName>
    </recommendedName>
</protein>
<sequence>MGKKPVVSLEDRVPQLKQRRRKKANRRLLAVVILFILIILVILYFQSSFSKVQHFSIEGTEWLSDQKVIEGSGVKIGDSYWTTDTKAVEESLVTHLEVELAEVTKKFPTTLEFRINEFDQIAFVQQDQQFIPILENGMSIEAVASNELPGHAPLLLGFSSDDVLKEMAEALSLLPQEVQESISEVHLTPNDTDDGHITVYMNDGFEVSAIIDTFAEKMEHYPSIITQLDPDVKGIIDLEVGSYFRAYETSEQEAEEPVDEEDAVDSEEE</sequence>
<dbReference type="GO" id="GO:0005886">
    <property type="term" value="C:plasma membrane"/>
    <property type="evidence" value="ECO:0007669"/>
    <property type="project" value="UniProtKB-SubCell"/>
</dbReference>
<dbReference type="InterPro" id="IPR005548">
    <property type="entry name" value="Cell_div_FtsQ/DivIB_C"/>
</dbReference>
<keyword evidence="5 8" id="KW-1133">Transmembrane helix</keyword>
<comment type="similarity">
    <text evidence="8">Belongs to the FtsQ/DivIB family. DivIB subfamily.</text>
</comment>
<dbReference type="PATRIC" id="fig|220754.4.peg.1817"/>
<keyword evidence="2 8" id="KW-1003">Cell membrane</keyword>
<dbReference type="GO" id="GO:0032153">
    <property type="term" value="C:cell division site"/>
    <property type="evidence" value="ECO:0007669"/>
    <property type="project" value="UniProtKB-UniRule"/>
</dbReference>
<keyword evidence="7 8" id="KW-0131">Cell cycle</keyword>
<keyword evidence="6 8" id="KW-0472">Membrane</keyword>
<evidence type="ECO:0000256" key="8">
    <source>
        <dbReference type="HAMAP-Rule" id="MF_00912"/>
    </source>
</evidence>
<proteinExistence type="inferred from homology"/>
<evidence type="ECO:0000313" key="12">
    <source>
        <dbReference type="Proteomes" id="UP000031972"/>
    </source>
</evidence>
<dbReference type="Proteomes" id="UP000031972">
    <property type="component" value="Unassembled WGS sequence"/>
</dbReference>
<dbReference type="PANTHER" id="PTHR37820:SF1">
    <property type="entry name" value="CELL DIVISION PROTEIN FTSQ"/>
    <property type="match status" value="1"/>
</dbReference>
<evidence type="ECO:0000256" key="4">
    <source>
        <dbReference type="ARBA" id="ARBA00022692"/>
    </source>
</evidence>
<gene>
    <name evidence="8" type="primary">divIB</name>
    <name evidence="11" type="ORF">KR50_17980</name>
</gene>
<dbReference type="InterPro" id="IPR026580">
    <property type="entry name" value="DivIB"/>
</dbReference>
<accession>A0A0C2VT66</accession>